<name>A0A915KJ08_ROMCU</name>
<proteinExistence type="predicted"/>
<feature type="region of interest" description="Disordered" evidence="1">
    <location>
        <begin position="1"/>
        <end position="37"/>
    </location>
</feature>
<evidence type="ECO:0000256" key="1">
    <source>
        <dbReference type="SAM" id="MobiDB-lite"/>
    </source>
</evidence>
<dbReference type="Proteomes" id="UP000887565">
    <property type="component" value="Unplaced"/>
</dbReference>
<feature type="compositionally biased region" description="Polar residues" evidence="1">
    <location>
        <begin position="1"/>
        <end position="17"/>
    </location>
</feature>
<keyword evidence="2" id="KW-1185">Reference proteome</keyword>
<evidence type="ECO:0000313" key="3">
    <source>
        <dbReference type="WBParaSite" id="nRc.2.0.1.t38815-RA"/>
    </source>
</evidence>
<reference evidence="3" key="1">
    <citation type="submission" date="2022-11" db="UniProtKB">
        <authorList>
            <consortium name="WormBaseParasite"/>
        </authorList>
    </citation>
    <scope>IDENTIFICATION</scope>
</reference>
<dbReference type="WBParaSite" id="nRc.2.0.1.t38815-RA">
    <property type="protein sequence ID" value="nRc.2.0.1.t38815-RA"/>
    <property type="gene ID" value="nRc.2.0.1.g38815"/>
</dbReference>
<protein>
    <submittedName>
        <fullName evidence="3">Uncharacterized protein</fullName>
    </submittedName>
</protein>
<evidence type="ECO:0000313" key="2">
    <source>
        <dbReference type="Proteomes" id="UP000887565"/>
    </source>
</evidence>
<sequence length="94" mass="10105">MPPGTNPLSPIQSQTYTSSSRRRGQADCHGCPHTTHSQTDMTITTIIATTLLAIATTAITMTTMTTATTINPTNVPHWTPAITVAIDFSLFFVQ</sequence>
<organism evidence="2 3">
    <name type="scientific">Romanomermis culicivorax</name>
    <name type="common">Nematode worm</name>
    <dbReference type="NCBI Taxonomy" id="13658"/>
    <lineage>
        <taxon>Eukaryota</taxon>
        <taxon>Metazoa</taxon>
        <taxon>Ecdysozoa</taxon>
        <taxon>Nematoda</taxon>
        <taxon>Enoplea</taxon>
        <taxon>Dorylaimia</taxon>
        <taxon>Mermithida</taxon>
        <taxon>Mermithoidea</taxon>
        <taxon>Mermithidae</taxon>
        <taxon>Romanomermis</taxon>
    </lineage>
</organism>
<accession>A0A915KJ08</accession>
<dbReference type="AlphaFoldDB" id="A0A915KJ08"/>